<evidence type="ECO:0000313" key="1">
    <source>
        <dbReference type="EMBL" id="KAJ8500740.1"/>
    </source>
</evidence>
<proteinExistence type="predicted"/>
<dbReference type="Proteomes" id="UP001222027">
    <property type="component" value="Unassembled WGS sequence"/>
</dbReference>
<reference evidence="1 2" key="1">
    <citation type="submission" date="2022-12" db="EMBL/GenBank/DDBJ databases">
        <title>Chromosome-scale assembly of the Ensete ventricosum genome.</title>
        <authorList>
            <person name="Dussert Y."/>
            <person name="Stocks J."/>
            <person name="Wendawek A."/>
            <person name="Woldeyes F."/>
            <person name="Nichols R.A."/>
            <person name="Borrell J.S."/>
        </authorList>
    </citation>
    <scope>NUCLEOTIDE SEQUENCE [LARGE SCALE GENOMIC DNA]</scope>
    <source>
        <strain evidence="2">cv. Maze</strain>
        <tissue evidence="1">Seeds</tissue>
    </source>
</reference>
<sequence length="95" mass="10884">MRADGSSLLSKPTAALRLEVDLQQLMAYMFSENNTDRYLSVHRPSIIGLFGPRQSLTWDLHQSLDSIKFWIYPSNLKVQDHVLRRPVNPAACSRL</sequence>
<protein>
    <submittedName>
        <fullName evidence="1">Uncharacterized protein</fullName>
    </submittedName>
</protein>
<dbReference type="AlphaFoldDB" id="A0AAV8PWX5"/>
<evidence type="ECO:0000313" key="2">
    <source>
        <dbReference type="Proteomes" id="UP001222027"/>
    </source>
</evidence>
<comment type="caution">
    <text evidence="1">The sequence shown here is derived from an EMBL/GenBank/DDBJ whole genome shotgun (WGS) entry which is preliminary data.</text>
</comment>
<keyword evidence="2" id="KW-1185">Reference proteome</keyword>
<gene>
    <name evidence="1" type="ORF">OPV22_011292</name>
</gene>
<name>A0AAV8PWX5_ENSVE</name>
<organism evidence="1 2">
    <name type="scientific">Ensete ventricosum</name>
    <name type="common">Abyssinian banana</name>
    <name type="synonym">Musa ensete</name>
    <dbReference type="NCBI Taxonomy" id="4639"/>
    <lineage>
        <taxon>Eukaryota</taxon>
        <taxon>Viridiplantae</taxon>
        <taxon>Streptophyta</taxon>
        <taxon>Embryophyta</taxon>
        <taxon>Tracheophyta</taxon>
        <taxon>Spermatophyta</taxon>
        <taxon>Magnoliopsida</taxon>
        <taxon>Liliopsida</taxon>
        <taxon>Zingiberales</taxon>
        <taxon>Musaceae</taxon>
        <taxon>Ensete</taxon>
    </lineage>
</organism>
<dbReference type="EMBL" id="JAQQAF010000003">
    <property type="protein sequence ID" value="KAJ8500740.1"/>
    <property type="molecule type" value="Genomic_DNA"/>
</dbReference>
<accession>A0AAV8PWX5</accession>